<dbReference type="KEGG" id="aor:AO090009000499"/>
<sequence length="104" mass="12303">MRMSWYEVATNKYINFWTTLQNKQFCNIDHRAYFVRLFVLWSTDLKGWAGQGLIKDHICILGRLAILGLVHWSLTPLLMYKLCVYSHHIGYNKSKYKKPHGPSQ</sequence>
<dbReference type="AlphaFoldDB" id="Q2UU18"/>
<evidence type="ECO:0000313" key="1">
    <source>
        <dbReference type="EMBL" id="BAE54947.1"/>
    </source>
</evidence>
<keyword evidence="2" id="KW-1185">Reference proteome</keyword>
<name>Q2UU18_ASPOR</name>
<organism evidence="1 2">
    <name type="scientific">Aspergillus oryzae (strain ATCC 42149 / RIB 40)</name>
    <name type="common">Yellow koji mold</name>
    <dbReference type="NCBI Taxonomy" id="510516"/>
    <lineage>
        <taxon>Eukaryota</taxon>
        <taxon>Fungi</taxon>
        <taxon>Dikarya</taxon>
        <taxon>Ascomycota</taxon>
        <taxon>Pezizomycotina</taxon>
        <taxon>Eurotiomycetes</taxon>
        <taxon>Eurotiomycetidae</taxon>
        <taxon>Eurotiales</taxon>
        <taxon>Aspergillaceae</taxon>
        <taxon>Aspergillus</taxon>
        <taxon>Aspergillus subgen. Circumdati</taxon>
    </lineage>
</organism>
<dbReference type="GeneID" id="5988879"/>
<dbReference type="Proteomes" id="UP000006564">
    <property type="component" value="Chromosome 1"/>
</dbReference>
<accession>Q2UU18</accession>
<dbReference type="EMBL" id="AP007150">
    <property type="protein sequence ID" value="BAE54947.1"/>
    <property type="molecule type" value="Genomic_DNA"/>
</dbReference>
<dbReference type="HOGENOM" id="CLU_2412888_0_0_1"/>
<reference evidence="1 2" key="1">
    <citation type="journal article" date="2005" name="Nature">
        <title>Genome sequencing and analysis of Aspergillus oryzae.</title>
        <authorList>
            <person name="Machida M."/>
            <person name="Asai K."/>
            <person name="Sano M."/>
            <person name="Tanaka T."/>
            <person name="Kumagai T."/>
            <person name="Terai G."/>
            <person name="Kusumoto K."/>
            <person name="Arima T."/>
            <person name="Akita O."/>
            <person name="Kashiwagi Y."/>
            <person name="Abe K."/>
            <person name="Gomi K."/>
            <person name="Horiuchi H."/>
            <person name="Kitamoto K."/>
            <person name="Kobayashi T."/>
            <person name="Takeuchi M."/>
            <person name="Denning D.W."/>
            <person name="Galagan J.E."/>
            <person name="Nierman W.C."/>
            <person name="Yu J."/>
            <person name="Archer D.B."/>
            <person name="Bennett J.W."/>
            <person name="Bhatnagar D."/>
            <person name="Cleveland T.E."/>
            <person name="Fedorova N.D."/>
            <person name="Gotoh O."/>
            <person name="Horikawa H."/>
            <person name="Hosoyama A."/>
            <person name="Ichinomiya M."/>
            <person name="Igarashi R."/>
            <person name="Iwashita K."/>
            <person name="Juvvadi P.R."/>
            <person name="Kato M."/>
            <person name="Kato Y."/>
            <person name="Kin T."/>
            <person name="Kokubun A."/>
            <person name="Maeda H."/>
            <person name="Maeyama N."/>
            <person name="Maruyama J."/>
            <person name="Nagasaki H."/>
            <person name="Nakajima T."/>
            <person name="Oda K."/>
            <person name="Okada K."/>
            <person name="Paulsen I."/>
            <person name="Sakamoto K."/>
            <person name="Sawano T."/>
            <person name="Takahashi M."/>
            <person name="Takase K."/>
            <person name="Terabayashi Y."/>
            <person name="Wortman J."/>
            <person name="Yamada O."/>
            <person name="Yamagata Y."/>
            <person name="Anazawa H."/>
            <person name="Hata Y."/>
            <person name="Koide Y."/>
            <person name="Komori T."/>
            <person name="Koyama Y."/>
            <person name="Minetoki T."/>
            <person name="Suharnan S."/>
            <person name="Tanaka A."/>
            <person name="Isono K."/>
            <person name="Kuhara S."/>
            <person name="Ogasawara N."/>
            <person name="Kikuchi H."/>
        </authorList>
    </citation>
    <scope>NUCLEOTIDE SEQUENCE [LARGE SCALE GENOMIC DNA]</scope>
    <source>
        <strain evidence="2">ATCC 42149 / RIB 40</strain>
    </source>
</reference>
<evidence type="ECO:0000313" key="2">
    <source>
        <dbReference type="Proteomes" id="UP000006564"/>
    </source>
</evidence>
<gene>
    <name evidence="1" type="ORF">AO090009000499</name>
</gene>
<protein>
    <submittedName>
        <fullName evidence="1">DNA, SC009</fullName>
    </submittedName>
</protein>
<proteinExistence type="predicted"/>
<dbReference type="VEuPathDB" id="FungiDB:AO090009000499"/>
<dbReference type="RefSeq" id="XP_023088680.1">
    <property type="nucleotide sequence ID" value="XM_023235513.1"/>
</dbReference>